<gene>
    <name evidence="1" type="ORF">AC244_30545</name>
</gene>
<accession>A0A0L8BGA1</accession>
<reference evidence="2" key="1">
    <citation type="submission" date="2015-07" db="EMBL/GenBank/DDBJ databases">
        <title>Whole genome sequence of an Ensifer adhaerens strain isolated from a cave pool in the Wind Cave National Park.</title>
        <authorList>
            <person name="Eng W.W.H."/>
            <person name="Gan H.M."/>
            <person name="Barton H.A."/>
            <person name="Savka M.A."/>
        </authorList>
    </citation>
    <scope>NUCLEOTIDE SEQUENCE [LARGE SCALE GENOMIC DNA]</scope>
    <source>
        <strain evidence="2">SD006</strain>
    </source>
</reference>
<dbReference type="Proteomes" id="UP000037425">
    <property type="component" value="Unassembled WGS sequence"/>
</dbReference>
<dbReference type="OrthoDB" id="8420596at2"/>
<evidence type="ECO:0000313" key="1">
    <source>
        <dbReference type="EMBL" id="KOF13580.1"/>
    </source>
</evidence>
<dbReference type="PATRIC" id="fig|106592.7.peg.5283"/>
<dbReference type="AlphaFoldDB" id="A0A0L8BGA1"/>
<organism evidence="1 2">
    <name type="scientific">Ensifer adhaerens</name>
    <name type="common">Sinorhizobium morelense</name>
    <dbReference type="NCBI Taxonomy" id="106592"/>
    <lineage>
        <taxon>Bacteria</taxon>
        <taxon>Pseudomonadati</taxon>
        <taxon>Pseudomonadota</taxon>
        <taxon>Alphaproteobacteria</taxon>
        <taxon>Hyphomicrobiales</taxon>
        <taxon>Rhizobiaceae</taxon>
        <taxon>Sinorhizobium/Ensifer group</taxon>
        <taxon>Ensifer</taxon>
    </lineage>
</organism>
<proteinExistence type="predicted"/>
<dbReference type="RefSeq" id="WP_053252571.1">
    <property type="nucleotide sequence ID" value="NZ_LGAP01000035.1"/>
</dbReference>
<evidence type="ECO:0000313" key="2">
    <source>
        <dbReference type="Proteomes" id="UP000037425"/>
    </source>
</evidence>
<comment type="caution">
    <text evidence="1">The sequence shown here is derived from an EMBL/GenBank/DDBJ whole genome shotgun (WGS) entry which is preliminary data.</text>
</comment>
<dbReference type="EMBL" id="LGAP01000035">
    <property type="protein sequence ID" value="KOF13580.1"/>
    <property type="molecule type" value="Genomic_DNA"/>
</dbReference>
<protein>
    <submittedName>
        <fullName evidence="1">Uncharacterized protein</fullName>
    </submittedName>
</protein>
<name>A0A0L8BGA1_ENSAD</name>
<sequence>MKPEERAAAARAILDVPFFDELMSELEWAAINGCIHAGPTDDAGRAAYAAETRAIRNFRAKLKFLTEQAKADGKGAPA</sequence>